<organism evidence="3 4">
    <name type="scientific">Faecalicatena contorta</name>
    <dbReference type="NCBI Taxonomy" id="39482"/>
    <lineage>
        <taxon>Bacteria</taxon>
        <taxon>Bacillati</taxon>
        <taxon>Bacillota</taxon>
        <taxon>Clostridia</taxon>
        <taxon>Lachnospirales</taxon>
        <taxon>Lachnospiraceae</taxon>
        <taxon>Faecalicatena</taxon>
    </lineage>
</organism>
<evidence type="ECO:0000313" key="4">
    <source>
        <dbReference type="Proteomes" id="UP000095544"/>
    </source>
</evidence>
<feature type="transmembrane region" description="Helical" evidence="1">
    <location>
        <begin position="163"/>
        <end position="181"/>
    </location>
</feature>
<sequence length="240" mass="27173">MGKISGKRKPVVPQYAVFPLLSCVILNFIVYTGTDLLAGSWKHYDLTLPIDRAVPVIPGFVAVYLGCYVFWIVNYILIARQGEDHCIRFVTADMLSRLVCAFFYLVLPTTNVRPVLSGGGIWETLLGMVYGVDDPTRLFPSIHCLVSWFCYIGIRGQKNVPKAYRAFSCLFALLVCASTQFTKQHYIVDVIGGILLAEGMYRVAFHTQLYRFPKRVFDMLDRKCFRRRVTSAGKQVGCDE</sequence>
<dbReference type="OrthoDB" id="9790723at2"/>
<keyword evidence="1" id="KW-1133">Transmembrane helix</keyword>
<dbReference type="AlphaFoldDB" id="A0A174D2C5"/>
<dbReference type="InterPro" id="IPR036938">
    <property type="entry name" value="PAP2/HPO_sf"/>
</dbReference>
<dbReference type="Pfam" id="PF14378">
    <property type="entry name" value="PAP2_3"/>
    <property type="match status" value="1"/>
</dbReference>
<evidence type="ECO:0000313" key="3">
    <source>
        <dbReference type="EMBL" id="CUO19407.1"/>
    </source>
</evidence>
<proteinExistence type="predicted"/>
<feature type="transmembrane region" description="Helical" evidence="1">
    <location>
        <begin position="12"/>
        <end position="33"/>
    </location>
</feature>
<reference evidence="3 4" key="1">
    <citation type="submission" date="2015-09" db="EMBL/GenBank/DDBJ databases">
        <authorList>
            <consortium name="Pathogen Informatics"/>
        </authorList>
    </citation>
    <scope>NUCLEOTIDE SEQUENCE [LARGE SCALE GENOMIC DNA]</scope>
    <source>
        <strain evidence="3 4">2789STDY5834876</strain>
    </source>
</reference>
<protein>
    <submittedName>
        <fullName evidence="3">PAP2 superfamily</fullName>
    </submittedName>
</protein>
<dbReference type="Proteomes" id="UP000095544">
    <property type="component" value="Unassembled WGS sequence"/>
</dbReference>
<dbReference type="InterPro" id="IPR026841">
    <property type="entry name" value="Aur1/Ipt1"/>
</dbReference>
<feature type="domain" description="Inositolphosphotransferase Aur1/Ipt1" evidence="2">
    <location>
        <begin position="67"/>
        <end position="198"/>
    </location>
</feature>
<name>A0A174D2C5_9FIRM</name>
<dbReference type="EMBL" id="CYZU01000011">
    <property type="protein sequence ID" value="CUO19407.1"/>
    <property type="molecule type" value="Genomic_DNA"/>
</dbReference>
<accession>A0A174D2C5</accession>
<feature type="transmembrane region" description="Helical" evidence="1">
    <location>
        <begin position="187"/>
        <end position="205"/>
    </location>
</feature>
<gene>
    <name evidence="3" type="ORF">ERS852491_01525</name>
</gene>
<evidence type="ECO:0000256" key="1">
    <source>
        <dbReference type="SAM" id="Phobius"/>
    </source>
</evidence>
<feature type="transmembrane region" description="Helical" evidence="1">
    <location>
        <begin position="138"/>
        <end position="154"/>
    </location>
</feature>
<keyword evidence="1" id="KW-0812">Transmembrane</keyword>
<keyword evidence="1" id="KW-0472">Membrane</keyword>
<dbReference type="RefSeq" id="WP_055152405.1">
    <property type="nucleotide sequence ID" value="NZ_CYZU01000011.1"/>
</dbReference>
<dbReference type="GO" id="GO:0016020">
    <property type="term" value="C:membrane"/>
    <property type="evidence" value="ECO:0007669"/>
    <property type="project" value="UniProtKB-SubCell"/>
</dbReference>
<feature type="transmembrane region" description="Helical" evidence="1">
    <location>
        <begin position="53"/>
        <end position="77"/>
    </location>
</feature>
<dbReference type="SUPFAM" id="SSF48317">
    <property type="entry name" value="Acid phosphatase/Vanadium-dependent haloperoxidase"/>
    <property type="match status" value="1"/>
</dbReference>
<dbReference type="STRING" id="39482.ERS852491_01525"/>
<evidence type="ECO:0000259" key="2">
    <source>
        <dbReference type="Pfam" id="PF14378"/>
    </source>
</evidence>